<accession>A0A9W9T2R1</accession>
<dbReference type="AlphaFoldDB" id="A0A9W9T2R1"/>
<dbReference type="Proteomes" id="UP001150879">
    <property type="component" value="Unassembled WGS sequence"/>
</dbReference>
<gene>
    <name evidence="1" type="ORF">N7472_003589</name>
</gene>
<reference evidence="1" key="1">
    <citation type="submission" date="2022-11" db="EMBL/GenBank/DDBJ databases">
        <authorList>
            <person name="Petersen C."/>
        </authorList>
    </citation>
    <scope>NUCLEOTIDE SEQUENCE</scope>
    <source>
        <strain evidence="1">IBT 16849</strain>
    </source>
</reference>
<evidence type="ECO:0000313" key="2">
    <source>
        <dbReference type="Proteomes" id="UP001150879"/>
    </source>
</evidence>
<proteinExistence type="predicted"/>
<dbReference type="OrthoDB" id="5356974at2759"/>
<evidence type="ECO:0000313" key="1">
    <source>
        <dbReference type="EMBL" id="KAJ5207141.1"/>
    </source>
</evidence>
<sequence>MLHRKLHELLVGFSHSIQLISNFYFGIALDFVSKYTTATRAWRFGDNRETATDEFYILEWYVNCFALATEALARADQLSEVT</sequence>
<reference evidence="1" key="2">
    <citation type="journal article" date="2023" name="IMA Fungus">
        <title>Comparative genomic study of the Penicillium genus elucidates a diverse pangenome and 15 lateral gene transfer events.</title>
        <authorList>
            <person name="Petersen C."/>
            <person name="Sorensen T."/>
            <person name="Nielsen M.R."/>
            <person name="Sondergaard T.E."/>
            <person name="Sorensen J.L."/>
            <person name="Fitzpatrick D.A."/>
            <person name="Frisvad J.C."/>
            <person name="Nielsen K.L."/>
        </authorList>
    </citation>
    <scope>NUCLEOTIDE SEQUENCE</scope>
    <source>
        <strain evidence="1">IBT 16849</strain>
    </source>
</reference>
<organism evidence="1 2">
    <name type="scientific">Penicillium cf. griseofulvum</name>
    <dbReference type="NCBI Taxonomy" id="2972120"/>
    <lineage>
        <taxon>Eukaryota</taxon>
        <taxon>Fungi</taxon>
        <taxon>Dikarya</taxon>
        <taxon>Ascomycota</taxon>
        <taxon>Pezizomycotina</taxon>
        <taxon>Eurotiomycetes</taxon>
        <taxon>Eurotiomycetidae</taxon>
        <taxon>Eurotiales</taxon>
        <taxon>Aspergillaceae</taxon>
        <taxon>Penicillium</taxon>
    </lineage>
</organism>
<dbReference type="EMBL" id="JAPQKP010000002">
    <property type="protein sequence ID" value="KAJ5207141.1"/>
    <property type="molecule type" value="Genomic_DNA"/>
</dbReference>
<name>A0A9W9T2R1_9EURO</name>
<comment type="caution">
    <text evidence="1">The sequence shown here is derived from an EMBL/GenBank/DDBJ whole genome shotgun (WGS) entry which is preliminary data.</text>
</comment>
<protein>
    <submittedName>
        <fullName evidence="1">Thermophilic desulfurizing enzyme family protein</fullName>
    </submittedName>
</protein>
<keyword evidence="2" id="KW-1185">Reference proteome</keyword>